<organism evidence="1 2">
    <name type="scientific">Synaphobranchus kaupii</name>
    <name type="common">Kaup's arrowtooth eel</name>
    <dbReference type="NCBI Taxonomy" id="118154"/>
    <lineage>
        <taxon>Eukaryota</taxon>
        <taxon>Metazoa</taxon>
        <taxon>Chordata</taxon>
        <taxon>Craniata</taxon>
        <taxon>Vertebrata</taxon>
        <taxon>Euteleostomi</taxon>
        <taxon>Actinopterygii</taxon>
        <taxon>Neopterygii</taxon>
        <taxon>Teleostei</taxon>
        <taxon>Anguilliformes</taxon>
        <taxon>Synaphobranchidae</taxon>
        <taxon>Synaphobranchus</taxon>
    </lineage>
</organism>
<accession>A0A9Q1G612</accession>
<reference evidence="1" key="1">
    <citation type="journal article" date="2023" name="Science">
        <title>Genome structures resolve the early diversification of teleost fishes.</title>
        <authorList>
            <person name="Parey E."/>
            <person name="Louis A."/>
            <person name="Montfort J."/>
            <person name="Bouchez O."/>
            <person name="Roques C."/>
            <person name="Iampietro C."/>
            <person name="Lluch J."/>
            <person name="Castinel A."/>
            <person name="Donnadieu C."/>
            <person name="Desvignes T."/>
            <person name="Floi Bucao C."/>
            <person name="Jouanno E."/>
            <person name="Wen M."/>
            <person name="Mejri S."/>
            <person name="Dirks R."/>
            <person name="Jansen H."/>
            <person name="Henkel C."/>
            <person name="Chen W.J."/>
            <person name="Zahm M."/>
            <person name="Cabau C."/>
            <person name="Klopp C."/>
            <person name="Thompson A.W."/>
            <person name="Robinson-Rechavi M."/>
            <person name="Braasch I."/>
            <person name="Lecointre G."/>
            <person name="Bobe J."/>
            <person name="Postlethwait J.H."/>
            <person name="Berthelot C."/>
            <person name="Roest Crollius H."/>
            <person name="Guiguen Y."/>
        </authorList>
    </citation>
    <scope>NUCLEOTIDE SEQUENCE</scope>
    <source>
        <strain evidence="1">WJC10195</strain>
    </source>
</reference>
<dbReference type="EMBL" id="JAINUF010000002">
    <property type="protein sequence ID" value="KAJ8376015.1"/>
    <property type="molecule type" value="Genomic_DNA"/>
</dbReference>
<dbReference type="AlphaFoldDB" id="A0A9Q1G612"/>
<protein>
    <submittedName>
        <fullName evidence="1">Uncharacterized protein</fullName>
    </submittedName>
</protein>
<evidence type="ECO:0000313" key="2">
    <source>
        <dbReference type="Proteomes" id="UP001152622"/>
    </source>
</evidence>
<proteinExistence type="predicted"/>
<sequence length="69" mass="7833">MQNRVTTHQQRRPLICTLHTLIDKSNHRRRWGPRGEGVANVEEDGRHAARAVDRMLPAGQGLVTLIRQG</sequence>
<comment type="caution">
    <text evidence="1">The sequence shown here is derived from an EMBL/GenBank/DDBJ whole genome shotgun (WGS) entry which is preliminary data.</text>
</comment>
<evidence type="ECO:0000313" key="1">
    <source>
        <dbReference type="EMBL" id="KAJ8376015.1"/>
    </source>
</evidence>
<name>A0A9Q1G612_SYNKA</name>
<keyword evidence="2" id="KW-1185">Reference proteome</keyword>
<dbReference type="Proteomes" id="UP001152622">
    <property type="component" value="Chromosome 2"/>
</dbReference>
<gene>
    <name evidence="1" type="ORF">SKAU_G00065950</name>
</gene>